<sequence length="375" mass="43039">MEVISNDQLLVCCPIYYHEKTITMKGLLPLTHMEECTLLRMMPASLRSYVPGWTTADAEICDYSFGVITSPETTDKKGNAYTCRISQMERRERFITVLDAGTYFIHIRLKGDAKVNLMAEEDRVMSGRTIAVLYLPPGKIISELCTGIGGSLLIRINPVIEQYAIDSHMRQLLDQARQCPHEPFLLPVVGVDFWLGAIVNLLMNNGKHKPYNQDLYSLLDRLIRLYLNELKQDIPPDHKNKLQLQVLTGARIGKSKLVEGSAAFIDYHHIIQYLEQHLKYNYDKREIALKSELTVKQFTRLFEDGYGKSYQDGYIELRMIQALRLTVADVKLSQIATAIGYHNFGSFSKAFRKFFGYPASLLQWPYYNNEIHPDI</sequence>
<feature type="domain" description="HTH araC/xylS-type" evidence="4">
    <location>
        <begin position="268"/>
        <end position="365"/>
    </location>
</feature>
<evidence type="ECO:0000256" key="2">
    <source>
        <dbReference type="ARBA" id="ARBA00023125"/>
    </source>
</evidence>
<evidence type="ECO:0000313" key="6">
    <source>
        <dbReference type="Proteomes" id="UP000002774"/>
    </source>
</evidence>
<dbReference type="SMART" id="SM00342">
    <property type="entry name" value="HTH_ARAC"/>
    <property type="match status" value="1"/>
</dbReference>
<reference evidence="5" key="1">
    <citation type="submission" date="2011-09" db="EMBL/GenBank/DDBJ databases">
        <title>The permanent draft genome of Mucilaginibacter paludis DSM 18603.</title>
        <authorList>
            <consortium name="US DOE Joint Genome Institute (JGI-PGF)"/>
            <person name="Lucas S."/>
            <person name="Han J."/>
            <person name="Lapidus A."/>
            <person name="Bruce D."/>
            <person name="Goodwin L."/>
            <person name="Pitluck S."/>
            <person name="Peters L."/>
            <person name="Kyrpides N."/>
            <person name="Mavromatis K."/>
            <person name="Ivanova N."/>
            <person name="Mikhailova N."/>
            <person name="Held B."/>
            <person name="Detter J.C."/>
            <person name="Tapia R."/>
            <person name="Han C."/>
            <person name="Land M."/>
            <person name="Hauser L."/>
            <person name="Markowitz V."/>
            <person name="Cheng J.-F."/>
            <person name="Hugenholtz P."/>
            <person name="Woyke T."/>
            <person name="Wu D."/>
            <person name="Tindall B."/>
            <person name="Brambilla E."/>
            <person name="Klenk H.-P."/>
            <person name="Eisen J.A."/>
        </authorList>
    </citation>
    <scope>NUCLEOTIDE SEQUENCE [LARGE SCALE GENOMIC DNA]</scope>
    <source>
        <strain evidence="5">DSM 18603</strain>
    </source>
</reference>
<keyword evidence="6" id="KW-1185">Reference proteome</keyword>
<dbReference type="SUPFAM" id="SSF46689">
    <property type="entry name" value="Homeodomain-like"/>
    <property type="match status" value="1"/>
</dbReference>
<dbReference type="InterPro" id="IPR009057">
    <property type="entry name" value="Homeodomain-like_sf"/>
</dbReference>
<dbReference type="Pfam" id="PF12833">
    <property type="entry name" value="HTH_18"/>
    <property type="match status" value="1"/>
</dbReference>
<evidence type="ECO:0000259" key="4">
    <source>
        <dbReference type="PROSITE" id="PS01124"/>
    </source>
</evidence>
<organism evidence="5 6">
    <name type="scientific">Mucilaginibacter paludis DSM 18603</name>
    <dbReference type="NCBI Taxonomy" id="714943"/>
    <lineage>
        <taxon>Bacteria</taxon>
        <taxon>Pseudomonadati</taxon>
        <taxon>Bacteroidota</taxon>
        <taxon>Sphingobacteriia</taxon>
        <taxon>Sphingobacteriales</taxon>
        <taxon>Sphingobacteriaceae</taxon>
        <taxon>Mucilaginibacter</taxon>
    </lineage>
</organism>
<keyword evidence="3" id="KW-0804">Transcription</keyword>
<name>H1YBU6_9SPHI</name>
<dbReference type="AlphaFoldDB" id="H1YBU6"/>
<dbReference type="EMBL" id="CM001403">
    <property type="protein sequence ID" value="EHQ27024.1"/>
    <property type="molecule type" value="Genomic_DNA"/>
</dbReference>
<evidence type="ECO:0000256" key="1">
    <source>
        <dbReference type="ARBA" id="ARBA00023015"/>
    </source>
</evidence>
<dbReference type="STRING" id="714943.Mucpa_2916"/>
<keyword evidence="2" id="KW-0238">DNA-binding</keyword>
<proteinExistence type="predicted"/>
<dbReference type="PROSITE" id="PS01124">
    <property type="entry name" value="HTH_ARAC_FAMILY_2"/>
    <property type="match status" value="1"/>
</dbReference>
<gene>
    <name evidence="5" type="ORF">Mucpa_2916</name>
</gene>
<keyword evidence="1" id="KW-0805">Transcription regulation</keyword>
<evidence type="ECO:0000256" key="3">
    <source>
        <dbReference type="ARBA" id="ARBA00023163"/>
    </source>
</evidence>
<dbReference type="HOGENOM" id="CLU_737335_0_0_10"/>
<evidence type="ECO:0000313" key="5">
    <source>
        <dbReference type="EMBL" id="EHQ27024.1"/>
    </source>
</evidence>
<dbReference type="PANTHER" id="PTHR43280">
    <property type="entry name" value="ARAC-FAMILY TRANSCRIPTIONAL REGULATOR"/>
    <property type="match status" value="1"/>
</dbReference>
<dbReference type="GO" id="GO:0003700">
    <property type="term" value="F:DNA-binding transcription factor activity"/>
    <property type="evidence" value="ECO:0007669"/>
    <property type="project" value="InterPro"/>
</dbReference>
<protein>
    <submittedName>
        <fullName evidence="5">Helix-turn-helix, AraC domain-containing protein</fullName>
    </submittedName>
</protein>
<dbReference type="InterPro" id="IPR018060">
    <property type="entry name" value="HTH_AraC"/>
</dbReference>
<dbReference type="PANTHER" id="PTHR43280:SF2">
    <property type="entry name" value="HTH-TYPE TRANSCRIPTIONAL REGULATOR EXSA"/>
    <property type="match status" value="1"/>
</dbReference>
<dbReference type="Gene3D" id="1.10.10.60">
    <property type="entry name" value="Homeodomain-like"/>
    <property type="match status" value="1"/>
</dbReference>
<dbReference type="Proteomes" id="UP000002774">
    <property type="component" value="Chromosome"/>
</dbReference>
<dbReference type="GO" id="GO:0043565">
    <property type="term" value="F:sequence-specific DNA binding"/>
    <property type="evidence" value="ECO:0007669"/>
    <property type="project" value="InterPro"/>
</dbReference>
<accession>H1YBU6</accession>